<accession>A0A369K7U9</accession>
<comment type="caution">
    <text evidence="9">The sequence shown here is derived from an EMBL/GenBank/DDBJ whole genome shotgun (WGS) entry which is preliminary data.</text>
</comment>
<reference evidence="9" key="1">
    <citation type="submission" date="2018-04" db="EMBL/GenBank/DDBJ databases">
        <title>Whole genome sequencing of Hypsizygus marmoreus.</title>
        <authorList>
            <person name="Choi I.-G."/>
            <person name="Min B."/>
            <person name="Kim J.-G."/>
            <person name="Kim S."/>
            <person name="Oh Y.-L."/>
            <person name="Kong W.-S."/>
            <person name="Park H."/>
            <person name="Jeong J."/>
            <person name="Song E.-S."/>
        </authorList>
    </citation>
    <scope>NUCLEOTIDE SEQUENCE [LARGE SCALE GENOMIC DNA]</scope>
    <source>
        <strain evidence="9">51987-8</strain>
    </source>
</reference>
<dbReference type="GO" id="GO:0008299">
    <property type="term" value="P:isoprenoid biosynthetic process"/>
    <property type="evidence" value="ECO:0007669"/>
    <property type="project" value="UniProtKB-KW"/>
</dbReference>
<organism evidence="9 10">
    <name type="scientific">Hypsizygus marmoreus</name>
    <name type="common">White beech mushroom</name>
    <name type="synonym">Agaricus marmoreus</name>
    <dbReference type="NCBI Taxonomy" id="39966"/>
    <lineage>
        <taxon>Eukaryota</taxon>
        <taxon>Fungi</taxon>
        <taxon>Dikarya</taxon>
        <taxon>Basidiomycota</taxon>
        <taxon>Agaricomycotina</taxon>
        <taxon>Agaricomycetes</taxon>
        <taxon>Agaricomycetidae</taxon>
        <taxon>Agaricales</taxon>
        <taxon>Tricholomatineae</taxon>
        <taxon>Lyophyllaceae</taxon>
        <taxon>Hypsizygus</taxon>
    </lineage>
</organism>
<dbReference type="GO" id="GO:0004659">
    <property type="term" value="F:prenyltransferase activity"/>
    <property type="evidence" value="ECO:0007669"/>
    <property type="project" value="InterPro"/>
</dbReference>
<evidence type="ECO:0000256" key="4">
    <source>
        <dbReference type="ARBA" id="ARBA00022723"/>
    </source>
</evidence>
<dbReference type="FunCoup" id="A0A369K7U9">
    <property type="interactions" value="56"/>
</dbReference>
<keyword evidence="4" id="KW-0479">Metal-binding</keyword>
<evidence type="ECO:0000256" key="7">
    <source>
        <dbReference type="RuleBase" id="RU004466"/>
    </source>
</evidence>
<dbReference type="AlphaFoldDB" id="A0A369K7U9"/>
<evidence type="ECO:0000256" key="5">
    <source>
        <dbReference type="ARBA" id="ARBA00022842"/>
    </source>
</evidence>
<feature type="region of interest" description="Disordered" evidence="8">
    <location>
        <begin position="31"/>
        <end position="60"/>
    </location>
</feature>
<dbReference type="GO" id="GO:0006744">
    <property type="term" value="P:ubiquinone biosynthetic process"/>
    <property type="evidence" value="ECO:0007669"/>
    <property type="project" value="TreeGrafter"/>
</dbReference>
<feature type="region of interest" description="Disordered" evidence="8">
    <location>
        <begin position="172"/>
        <end position="192"/>
    </location>
</feature>
<name>A0A369K7U9_HYPMA</name>
<keyword evidence="6" id="KW-0414">Isoprene biosynthesis</keyword>
<keyword evidence="3 7" id="KW-0808">Transferase</keyword>
<evidence type="ECO:0000256" key="2">
    <source>
        <dbReference type="ARBA" id="ARBA00006706"/>
    </source>
</evidence>
<comment type="cofactor">
    <cofactor evidence="1">
        <name>Mg(2+)</name>
        <dbReference type="ChEBI" id="CHEBI:18420"/>
    </cofactor>
</comment>
<dbReference type="OrthoDB" id="9927103at2759"/>
<dbReference type="SUPFAM" id="SSF48576">
    <property type="entry name" value="Terpenoid synthases"/>
    <property type="match status" value="1"/>
</dbReference>
<evidence type="ECO:0000256" key="6">
    <source>
        <dbReference type="ARBA" id="ARBA00023229"/>
    </source>
</evidence>
<dbReference type="Proteomes" id="UP000076154">
    <property type="component" value="Unassembled WGS sequence"/>
</dbReference>
<dbReference type="Pfam" id="PF00348">
    <property type="entry name" value="polyprenyl_synt"/>
    <property type="match status" value="1"/>
</dbReference>
<evidence type="ECO:0000313" key="9">
    <source>
        <dbReference type="EMBL" id="RDB29540.1"/>
    </source>
</evidence>
<dbReference type="GO" id="GO:1990234">
    <property type="term" value="C:transferase complex"/>
    <property type="evidence" value="ECO:0007669"/>
    <property type="project" value="TreeGrafter"/>
</dbReference>
<gene>
    <name evidence="9" type="primary">COQ1_1</name>
    <name evidence="9" type="ORF">Hypma_015968</name>
</gene>
<evidence type="ECO:0000256" key="1">
    <source>
        <dbReference type="ARBA" id="ARBA00001946"/>
    </source>
</evidence>
<keyword evidence="5" id="KW-0460">Magnesium</keyword>
<evidence type="ECO:0000313" key="10">
    <source>
        <dbReference type="Proteomes" id="UP000076154"/>
    </source>
</evidence>
<protein>
    <submittedName>
        <fullName evidence="9">Hexaprenyl pyrophosphate synthase, mitochondrial</fullName>
    </submittedName>
</protein>
<keyword evidence="10" id="KW-1185">Reference proteome</keyword>
<dbReference type="EMBL" id="LUEZ02000010">
    <property type="protein sequence ID" value="RDB29540.1"/>
    <property type="molecule type" value="Genomic_DNA"/>
</dbReference>
<dbReference type="InParanoid" id="A0A369K7U9"/>
<dbReference type="PANTHER" id="PTHR12001:SF69">
    <property type="entry name" value="ALL TRANS-POLYPRENYL-DIPHOSPHATE SYNTHASE PDSS1"/>
    <property type="match status" value="1"/>
</dbReference>
<dbReference type="GO" id="GO:0046872">
    <property type="term" value="F:metal ion binding"/>
    <property type="evidence" value="ECO:0007669"/>
    <property type="project" value="UniProtKB-KW"/>
</dbReference>
<comment type="similarity">
    <text evidence="2 7">Belongs to the FPP/GGPP synthase family.</text>
</comment>
<sequence length="458" mass="50775">MRRWACTSVQKTFSFQNQPVTRCSRRHYSVQAQKVEHTRTRPDPFPIQHEPAPTAKTRPDPYALVAPELTHLRGSLLSLLGSAHPGLSEIARYYFLHPSKQLRSLIVLLFSHATNGLGRNWEEKRWAAVSEAETGLSEELDRPLKLPDVLNNWHPSMPNNTASFEDVFELRRPGMREPPPAPPQSTKHSIPHLASPPLLLPVQLRLAQIVEMIHIASRLHHDVQDTTTDDEPPQEGFGNKLTILGGDFLLGRASAALSRLGESEVVELVAGVISNIVEGEMLRMKGMESPSLGQIGGTKTLDDAWDIYLRKTYLNTASLMAKSARAAVVLGGCREGEVWKDIAYAYGRYLGIAYQLVEDTLDYESGGENLTPGLATGPALFAGEEHPELRPLIQRNFAEDGDIELAISYVSKSAGIERTRLLAQSYADKAREVLQLLPDSETKIALDVLTDCAVNRTW</sequence>
<dbReference type="STRING" id="39966.A0A369K7U9"/>
<dbReference type="InterPro" id="IPR000092">
    <property type="entry name" value="Polyprenyl_synt"/>
</dbReference>
<evidence type="ECO:0000256" key="8">
    <source>
        <dbReference type="SAM" id="MobiDB-lite"/>
    </source>
</evidence>
<dbReference type="CDD" id="cd00867">
    <property type="entry name" value="Trans_IPPS"/>
    <property type="match status" value="1"/>
</dbReference>
<dbReference type="InterPro" id="IPR008949">
    <property type="entry name" value="Isoprenoid_synthase_dom_sf"/>
</dbReference>
<proteinExistence type="inferred from homology"/>
<dbReference type="Gene3D" id="1.10.600.10">
    <property type="entry name" value="Farnesyl Diphosphate Synthase"/>
    <property type="match status" value="1"/>
</dbReference>
<evidence type="ECO:0000256" key="3">
    <source>
        <dbReference type="ARBA" id="ARBA00022679"/>
    </source>
</evidence>
<dbReference type="PANTHER" id="PTHR12001">
    <property type="entry name" value="GERANYLGERANYL PYROPHOSPHATE SYNTHASE"/>
    <property type="match status" value="1"/>
</dbReference>